<feature type="transmembrane region" description="Helical" evidence="2">
    <location>
        <begin position="156"/>
        <end position="176"/>
    </location>
</feature>
<dbReference type="AlphaFoldDB" id="A0A934Q3D9"/>
<keyword evidence="2" id="KW-1133">Transmembrane helix</keyword>
<protein>
    <submittedName>
        <fullName evidence="3">YggT family protein</fullName>
    </submittedName>
</protein>
<comment type="caution">
    <text evidence="3">The sequence shown here is derived from an EMBL/GenBank/DDBJ whole genome shotgun (WGS) entry which is preliminary data.</text>
</comment>
<evidence type="ECO:0000256" key="1">
    <source>
        <dbReference type="ARBA" id="ARBA00010894"/>
    </source>
</evidence>
<accession>A0A934Q3D9</accession>
<organism evidence="3 4">
    <name type="scientific">Ramlibacter algicola</name>
    <dbReference type="NCBI Taxonomy" id="2795217"/>
    <lineage>
        <taxon>Bacteria</taxon>
        <taxon>Pseudomonadati</taxon>
        <taxon>Pseudomonadota</taxon>
        <taxon>Betaproteobacteria</taxon>
        <taxon>Burkholderiales</taxon>
        <taxon>Comamonadaceae</taxon>
        <taxon>Ramlibacter</taxon>
    </lineage>
</organism>
<proteinExistence type="inferred from homology"/>
<keyword evidence="4" id="KW-1185">Reference proteome</keyword>
<evidence type="ECO:0000313" key="3">
    <source>
        <dbReference type="EMBL" id="MBK0394291.1"/>
    </source>
</evidence>
<dbReference type="EMBL" id="JAEDAO010000001">
    <property type="protein sequence ID" value="MBK0394291.1"/>
    <property type="molecule type" value="Genomic_DNA"/>
</dbReference>
<dbReference type="Proteomes" id="UP000617041">
    <property type="component" value="Unassembled WGS sequence"/>
</dbReference>
<comment type="similarity">
    <text evidence="1">Belongs to the YggT family.</text>
</comment>
<evidence type="ECO:0000256" key="2">
    <source>
        <dbReference type="SAM" id="Phobius"/>
    </source>
</evidence>
<name>A0A934Q3D9_9BURK</name>
<feature type="transmembrane region" description="Helical" evidence="2">
    <location>
        <begin position="97"/>
        <end position="120"/>
    </location>
</feature>
<sequence length="179" mass="19802">MAFDIVSYLLEVAAGLFGGACLLRLFMQWQRVPFGNPIGRFVFAITDWLVLPLRKVLPAIGRIDTASLVAAYLIECAQWLLILAMRGHIEVDWLLGMALFGLIRLAISAMMALVLVYAILSWIQNDSPMADVIDRLCEPLLRPIRKVLPLVGGLDLSPLVLLVLLQVALMVLTAAFRGF</sequence>
<feature type="transmembrane region" description="Helical" evidence="2">
    <location>
        <begin position="66"/>
        <end position="85"/>
    </location>
</feature>
<feature type="transmembrane region" description="Helical" evidence="2">
    <location>
        <begin position="6"/>
        <end position="26"/>
    </location>
</feature>
<keyword evidence="2" id="KW-0472">Membrane</keyword>
<reference evidence="3" key="1">
    <citation type="submission" date="2020-12" db="EMBL/GenBank/DDBJ databases">
        <title>Ramlibacter sp. nov., isolated from a freshwater alga, Cryptomonas.</title>
        <authorList>
            <person name="Kim H.M."/>
            <person name="Jeon C.O."/>
        </authorList>
    </citation>
    <scope>NUCLEOTIDE SEQUENCE</scope>
    <source>
        <strain evidence="3">CrO1</strain>
    </source>
</reference>
<gene>
    <name evidence="3" type="ORF">I8E28_16940</name>
</gene>
<dbReference type="PANTHER" id="PTHR33219:SF14">
    <property type="entry name" value="PROTEIN COFACTOR ASSEMBLY OF COMPLEX C SUBUNIT B CCB3, CHLOROPLASTIC-RELATED"/>
    <property type="match status" value="1"/>
</dbReference>
<keyword evidence="2" id="KW-0812">Transmembrane</keyword>
<dbReference type="Pfam" id="PF02325">
    <property type="entry name" value="CCB3_YggT"/>
    <property type="match status" value="2"/>
</dbReference>
<dbReference type="PANTHER" id="PTHR33219">
    <property type="entry name" value="YLMG HOMOLOG PROTEIN 2, CHLOROPLASTIC"/>
    <property type="match status" value="1"/>
</dbReference>
<dbReference type="GO" id="GO:0016020">
    <property type="term" value="C:membrane"/>
    <property type="evidence" value="ECO:0007669"/>
    <property type="project" value="InterPro"/>
</dbReference>
<dbReference type="InterPro" id="IPR003425">
    <property type="entry name" value="CCB3/YggT"/>
</dbReference>
<dbReference type="RefSeq" id="WP_200789290.1">
    <property type="nucleotide sequence ID" value="NZ_JAEDAO010000001.1"/>
</dbReference>
<evidence type="ECO:0000313" key="4">
    <source>
        <dbReference type="Proteomes" id="UP000617041"/>
    </source>
</evidence>